<name>A0AAD3XVV6_NEPGR</name>
<proteinExistence type="predicted"/>
<reference evidence="1" key="1">
    <citation type="submission" date="2023-05" db="EMBL/GenBank/DDBJ databases">
        <title>Nepenthes gracilis genome sequencing.</title>
        <authorList>
            <person name="Fukushima K."/>
        </authorList>
    </citation>
    <scope>NUCLEOTIDE SEQUENCE</scope>
    <source>
        <strain evidence="1">SING2019-196</strain>
    </source>
</reference>
<organism evidence="1 2">
    <name type="scientific">Nepenthes gracilis</name>
    <name type="common">Slender pitcher plant</name>
    <dbReference type="NCBI Taxonomy" id="150966"/>
    <lineage>
        <taxon>Eukaryota</taxon>
        <taxon>Viridiplantae</taxon>
        <taxon>Streptophyta</taxon>
        <taxon>Embryophyta</taxon>
        <taxon>Tracheophyta</taxon>
        <taxon>Spermatophyta</taxon>
        <taxon>Magnoliopsida</taxon>
        <taxon>eudicotyledons</taxon>
        <taxon>Gunneridae</taxon>
        <taxon>Pentapetalae</taxon>
        <taxon>Caryophyllales</taxon>
        <taxon>Nepenthaceae</taxon>
        <taxon>Nepenthes</taxon>
    </lineage>
</organism>
<evidence type="ECO:0000313" key="1">
    <source>
        <dbReference type="EMBL" id="GMH18106.1"/>
    </source>
</evidence>
<comment type="caution">
    <text evidence="1">The sequence shown here is derived from an EMBL/GenBank/DDBJ whole genome shotgun (WGS) entry which is preliminary data.</text>
</comment>
<sequence>MLGGLVSDQRGWRRGSREIPEKAFFSDTVAQRFNWRVFVPCCGILEEPTVPKPTRQNSFQRLALADLCNPNSGTLSEDLSNSLLGSNLHAFSLAELSLIT</sequence>
<accession>A0AAD3XVV6</accession>
<dbReference type="AlphaFoldDB" id="A0AAD3XVV6"/>
<evidence type="ECO:0000313" key="2">
    <source>
        <dbReference type="Proteomes" id="UP001279734"/>
    </source>
</evidence>
<keyword evidence="2" id="KW-1185">Reference proteome</keyword>
<dbReference type="EMBL" id="BSYO01000018">
    <property type="protein sequence ID" value="GMH18106.1"/>
    <property type="molecule type" value="Genomic_DNA"/>
</dbReference>
<dbReference type="Proteomes" id="UP001279734">
    <property type="component" value="Unassembled WGS sequence"/>
</dbReference>
<gene>
    <name evidence="1" type="ORF">Nepgr_019947</name>
</gene>
<protein>
    <submittedName>
        <fullName evidence="1">Uncharacterized protein</fullName>
    </submittedName>
</protein>